<feature type="compositionally biased region" description="Low complexity" evidence="1">
    <location>
        <begin position="93"/>
        <end position="106"/>
    </location>
</feature>
<dbReference type="AlphaFoldDB" id="A0A9Q3GSA7"/>
<comment type="caution">
    <text evidence="2">The sequence shown here is derived from an EMBL/GenBank/DDBJ whole genome shotgun (WGS) entry which is preliminary data.</text>
</comment>
<dbReference type="Proteomes" id="UP000765509">
    <property type="component" value="Unassembled WGS sequence"/>
</dbReference>
<reference evidence="2" key="1">
    <citation type="submission" date="2021-03" db="EMBL/GenBank/DDBJ databases">
        <title>Draft genome sequence of rust myrtle Austropuccinia psidii MF-1, a brazilian biotype.</title>
        <authorList>
            <person name="Quecine M.C."/>
            <person name="Pachon D.M.R."/>
            <person name="Bonatelli M.L."/>
            <person name="Correr F.H."/>
            <person name="Franceschini L.M."/>
            <person name="Leite T.F."/>
            <person name="Margarido G.R.A."/>
            <person name="Almeida C.A."/>
            <person name="Ferrarezi J.A."/>
            <person name="Labate C.A."/>
        </authorList>
    </citation>
    <scope>NUCLEOTIDE SEQUENCE</scope>
    <source>
        <strain evidence="2">MF-1</strain>
    </source>
</reference>
<evidence type="ECO:0000313" key="3">
    <source>
        <dbReference type="Proteomes" id="UP000765509"/>
    </source>
</evidence>
<protein>
    <submittedName>
        <fullName evidence="2">Uncharacterized protein</fullName>
    </submittedName>
</protein>
<proteinExistence type="predicted"/>
<feature type="region of interest" description="Disordered" evidence="1">
    <location>
        <begin position="84"/>
        <end position="188"/>
    </location>
</feature>
<organism evidence="2 3">
    <name type="scientific">Austropuccinia psidii MF-1</name>
    <dbReference type="NCBI Taxonomy" id="1389203"/>
    <lineage>
        <taxon>Eukaryota</taxon>
        <taxon>Fungi</taxon>
        <taxon>Dikarya</taxon>
        <taxon>Basidiomycota</taxon>
        <taxon>Pucciniomycotina</taxon>
        <taxon>Pucciniomycetes</taxon>
        <taxon>Pucciniales</taxon>
        <taxon>Sphaerophragmiaceae</taxon>
        <taxon>Austropuccinia</taxon>
    </lineage>
</organism>
<evidence type="ECO:0000313" key="2">
    <source>
        <dbReference type="EMBL" id="MBW0478061.1"/>
    </source>
</evidence>
<dbReference type="EMBL" id="AVOT02005038">
    <property type="protein sequence ID" value="MBW0478061.1"/>
    <property type="molecule type" value="Genomic_DNA"/>
</dbReference>
<accession>A0A9Q3GSA7</accession>
<keyword evidence="3" id="KW-1185">Reference proteome</keyword>
<name>A0A9Q3GSA7_9BASI</name>
<gene>
    <name evidence="2" type="ORF">O181_017776</name>
</gene>
<sequence length="188" mass="20596">MASSENFDPFQTYDGYKEVELLDPPCSECLIKGKECFQNFNPRSSEFHHSFVGKKPCQCPGVPLLTIKRYLWSKKDGCFGKGFPVSEAHTPDSTSGCSSYSEGSNKSDGEEVEVINPLVGHPSRDSPTQPPARKFHSQLPSSAPPPSPKPSTSRPILASPMKPSPIPQPRPSHLHTSHQLKPVASTRQ</sequence>
<evidence type="ECO:0000256" key="1">
    <source>
        <dbReference type="SAM" id="MobiDB-lite"/>
    </source>
</evidence>